<protein>
    <submittedName>
        <fullName evidence="1">Uncharacterized protein</fullName>
    </submittedName>
</protein>
<organism evidence="1 2">
    <name type="scientific">Chaetomium tenue</name>
    <dbReference type="NCBI Taxonomy" id="1854479"/>
    <lineage>
        <taxon>Eukaryota</taxon>
        <taxon>Fungi</taxon>
        <taxon>Dikarya</taxon>
        <taxon>Ascomycota</taxon>
        <taxon>Pezizomycotina</taxon>
        <taxon>Sordariomycetes</taxon>
        <taxon>Sordariomycetidae</taxon>
        <taxon>Sordariales</taxon>
        <taxon>Chaetomiaceae</taxon>
        <taxon>Chaetomium</taxon>
    </lineage>
</organism>
<sequence>MTGRQTQYVFPLCDVARLHPQSEAAVATESARQMAKLLRSAWPDANIGPSKRRQLGPPFEENPYQPDRCVPDRQLLQWLASKDLNPIGEGISLAHLRDNREWLYHPVRRVARSLTFKPEAEADADATPTPVHDRRHDQRHEIMSYESDAQMWSFTGPCNWVISLPVLATLLTLMTHPGKQSSPLSDNPNRDLTWTLDSLHGFCRKEGPEEGNRHLSWSLGTFPDQWIFLNFIFYYFTPRGTDANADEWIGSGIRCDRRAITVPLGGPGGEETFRERRVWFSMRTATEYKTGNGSRSAAQLTGPATVGFVLADSFHHRVKMTKDDWLIRLLKPDVDRCQGVKAFQMMLWEGVDQWSSGWHATLDYIDGLYQIQVSDIDNSNPEKLHDLMFDPSGQLAKAYFVAAHLLKIFRQHIDVLPCSLYGMLSRWQRTYPATKSEFCPRFHKDTPLALLANWARLYEYTDARRKSLVDRIEKASVEFLNRRNNLMIARNTICK</sequence>
<dbReference type="EMBL" id="JAGIZQ010000002">
    <property type="protein sequence ID" value="KAH6641128.1"/>
    <property type="molecule type" value="Genomic_DNA"/>
</dbReference>
<name>A0ACB7PHP1_9PEZI</name>
<keyword evidence="2" id="KW-1185">Reference proteome</keyword>
<gene>
    <name evidence="1" type="ORF">F5144DRAFT_609982</name>
</gene>
<dbReference type="Proteomes" id="UP000724584">
    <property type="component" value="Unassembled WGS sequence"/>
</dbReference>
<reference evidence="1 2" key="1">
    <citation type="journal article" date="2021" name="Nat. Commun.">
        <title>Genetic determinants of endophytism in the Arabidopsis root mycobiome.</title>
        <authorList>
            <person name="Mesny F."/>
            <person name="Miyauchi S."/>
            <person name="Thiergart T."/>
            <person name="Pickel B."/>
            <person name="Atanasova L."/>
            <person name="Karlsson M."/>
            <person name="Huettel B."/>
            <person name="Barry K.W."/>
            <person name="Haridas S."/>
            <person name="Chen C."/>
            <person name="Bauer D."/>
            <person name="Andreopoulos W."/>
            <person name="Pangilinan J."/>
            <person name="LaButti K."/>
            <person name="Riley R."/>
            <person name="Lipzen A."/>
            <person name="Clum A."/>
            <person name="Drula E."/>
            <person name="Henrissat B."/>
            <person name="Kohler A."/>
            <person name="Grigoriev I.V."/>
            <person name="Martin F.M."/>
            <person name="Hacquard S."/>
        </authorList>
    </citation>
    <scope>NUCLEOTIDE SEQUENCE [LARGE SCALE GENOMIC DNA]</scope>
    <source>
        <strain evidence="1 2">MPI-SDFR-AT-0079</strain>
    </source>
</reference>
<proteinExistence type="predicted"/>
<accession>A0ACB7PHP1</accession>
<comment type="caution">
    <text evidence="1">The sequence shown here is derived from an EMBL/GenBank/DDBJ whole genome shotgun (WGS) entry which is preliminary data.</text>
</comment>
<evidence type="ECO:0000313" key="1">
    <source>
        <dbReference type="EMBL" id="KAH6641128.1"/>
    </source>
</evidence>
<evidence type="ECO:0000313" key="2">
    <source>
        <dbReference type="Proteomes" id="UP000724584"/>
    </source>
</evidence>